<evidence type="ECO:0000256" key="5">
    <source>
        <dbReference type="ARBA" id="ARBA00022960"/>
    </source>
</evidence>
<proteinExistence type="predicted"/>
<comment type="pathway">
    <text evidence="1 13">Cell wall biogenesis; peptidoglycan biosynthesis.</text>
</comment>
<dbReference type="GO" id="GO:0008360">
    <property type="term" value="P:regulation of cell shape"/>
    <property type="evidence" value="ECO:0007669"/>
    <property type="project" value="UniProtKB-UniRule"/>
</dbReference>
<dbReference type="InterPro" id="IPR050979">
    <property type="entry name" value="LD-transpeptidase"/>
</dbReference>
<dbReference type="FunFam" id="2.40.440.10:FF:000005">
    <property type="entry name" value="L,D-transpeptidase 2"/>
    <property type="match status" value="1"/>
</dbReference>
<dbReference type="Gene3D" id="2.60.40.3710">
    <property type="match status" value="1"/>
</dbReference>
<evidence type="ECO:0000256" key="8">
    <source>
        <dbReference type="ARBA" id="ARBA00023139"/>
    </source>
</evidence>
<dbReference type="SUPFAM" id="SSF141523">
    <property type="entry name" value="L,D-transpeptidase catalytic domain-like"/>
    <property type="match status" value="1"/>
</dbReference>
<comment type="caution">
    <text evidence="16">The sequence shown here is derived from an EMBL/GenBank/DDBJ whole genome shotgun (WGS) entry which is preliminary data.</text>
</comment>
<comment type="pathway">
    <text evidence="12">Glycan biosynthesis.</text>
</comment>
<accession>A0A502EB00</accession>
<dbReference type="InterPro" id="IPR005490">
    <property type="entry name" value="LD_TPept_cat_dom"/>
</dbReference>
<keyword evidence="11 13" id="KW-0961">Cell wall biogenesis/degradation</keyword>
<keyword evidence="10" id="KW-0012">Acyltransferase</keyword>
<keyword evidence="3" id="KW-0808">Transferase</keyword>
<dbReference type="PROSITE" id="PS52029">
    <property type="entry name" value="LD_TPASE"/>
    <property type="match status" value="1"/>
</dbReference>
<keyword evidence="6 13" id="KW-0573">Peptidoglycan synthesis</keyword>
<feature type="domain" description="L,D-TPase catalytic" evidence="15">
    <location>
        <begin position="287"/>
        <end position="412"/>
    </location>
</feature>
<protein>
    <recommendedName>
        <fullName evidence="15">L,D-TPase catalytic domain-containing protein</fullName>
    </recommendedName>
</protein>
<dbReference type="RefSeq" id="WP_140690404.1">
    <property type="nucleotide sequence ID" value="NZ_RCZG01000004.1"/>
</dbReference>
<evidence type="ECO:0000256" key="11">
    <source>
        <dbReference type="ARBA" id="ARBA00023316"/>
    </source>
</evidence>
<dbReference type="AlphaFoldDB" id="A0A502EB00"/>
<dbReference type="PANTHER" id="PTHR30582">
    <property type="entry name" value="L,D-TRANSPEPTIDASE"/>
    <property type="match status" value="1"/>
</dbReference>
<evidence type="ECO:0000256" key="7">
    <source>
        <dbReference type="ARBA" id="ARBA00023136"/>
    </source>
</evidence>
<evidence type="ECO:0000313" key="16">
    <source>
        <dbReference type="EMBL" id="TPG34149.1"/>
    </source>
</evidence>
<keyword evidence="8" id="KW-0564">Palmitate</keyword>
<dbReference type="Gene3D" id="2.60.40.3780">
    <property type="match status" value="1"/>
</dbReference>
<evidence type="ECO:0000256" key="3">
    <source>
        <dbReference type="ARBA" id="ARBA00022679"/>
    </source>
</evidence>
<dbReference type="UniPathway" id="UPA00219"/>
<evidence type="ECO:0000256" key="10">
    <source>
        <dbReference type="ARBA" id="ARBA00023315"/>
    </source>
</evidence>
<dbReference type="Proteomes" id="UP000320095">
    <property type="component" value="Unassembled WGS sequence"/>
</dbReference>
<dbReference type="EMBL" id="RCZG01000004">
    <property type="protein sequence ID" value="TPG34149.1"/>
    <property type="molecule type" value="Genomic_DNA"/>
</dbReference>
<evidence type="ECO:0000313" key="17">
    <source>
        <dbReference type="Proteomes" id="UP000320095"/>
    </source>
</evidence>
<keyword evidence="5 13" id="KW-0133">Cell shape</keyword>
<dbReference type="GO" id="GO:0018104">
    <property type="term" value="P:peptidoglycan-protein cross-linking"/>
    <property type="evidence" value="ECO:0007669"/>
    <property type="project" value="TreeGrafter"/>
</dbReference>
<evidence type="ECO:0000256" key="1">
    <source>
        <dbReference type="ARBA" id="ARBA00004752"/>
    </source>
</evidence>
<keyword evidence="17" id="KW-1185">Reference proteome</keyword>
<gene>
    <name evidence="16" type="ORF">EAH80_11080</name>
</gene>
<sequence length="447" mass="47829">MPAIDSKVGAPAVDTPPTFQASPTPRHEVTNELPHFRPVGPSLIRQRFRCWPRAVVALVVVAFALTACTANAPPPTAAQFIAEKGDPFSNLLVPKLEVSTTDGAVGVEVDSPITVSASAGVLGAVSLTNDNGRAIAGHLSPNGLTWATAEQLGYNKRYTLRAEALGLGGVAHDTTTFRTSSPENLTMPYVLPNDGEVVGVGQPVAIRFDENILDRTAAEKAITITSQPAVDGAFYWLSDREVRWRPRDYWKPGTAVVVEVNAYGVDLGDGLFGQDDVTTRFTVGDEVIATADDTTKTLTVRVNGEVVKTMPISMGKNSAPTDNGTYLIGDRYRDLVMDSSTYGVPVNSPEGYRLEVEYATQMSYSGIYVHAAPWSVGSQGRSNVSHGCLNVSTSNAQWFYDNTKRGDIVQVVNTVGPTLPGTDGLGDWNIPWDQWQAGNAVTATSRG</sequence>
<feature type="region of interest" description="Disordered" evidence="14">
    <location>
        <begin position="1"/>
        <end position="33"/>
    </location>
</feature>
<reference evidence="16 17" key="1">
    <citation type="journal article" date="2019" name="Environ. Microbiol.">
        <title>Species interactions and distinct microbial communities in high Arctic permafrost affected cryosols are associated with the CH4 and CO2 gas fluxes.</title>
        <authorList>
            <person name="Altshuler I."/>
            <person name="Hamel J."/>
            <person name="Turney S."/>
            <person name="Magnuson E."/>
            <person name="Levesque R."/>
            <person name="Greer C."/>
            <person name="Whyte L.G."/>
        </authorList>
    </citation>
    <scope>NUCLEOTIDE SEQUENCE [LARGE SCALE GENOMIC DNA]</scope>
    <source>
        <strain evidence="16 17">S5.20</strain>
    </source>
</reference>
<dbReference type="PANTHER" id="PTHR30582:SF2">
    <property type="entry name" value="L,D-TRANSPEPTIDASE YCIB-RELATED"/>
    <property type="match status" value="1"/>
</dbReference>
<evidence type="ECO:0000256" key="6">
    <source>
        <dbReference type="ARBA" id="ARBA00022984"/>
    </source>
</evidence>
<dbReference type="GO" id="GO:0071555">
    <property type="term" value="P:cell wall organization"/>
    <property type="evidence" value="ECO:0007669"/>
    <property type="project" value="UniProtKB-UniRule"/>
</dbReference>
<dbReference type="CDD" id="cd16913">
    <property type="entry name" value="YkuD_like"/>
    <property type="match status" value="1"/>
</dbReference>
<dbReference type="GO" id="GO:0071972">
    <property type="term" value="F:peptidoglycan L,D-transpeptidase activity"/>
    <property type="evidence" value="ECO:0007669"/>
    <property type="project" value="TreeGrafter"/>
</dbReference>
<dbReference type="GO" id="GO:0005576">
    <property type="term" value="C:extracellular region"/>
    <property type="evidence" value="ECO:0007669"/>
    <property type="project" value="TreeGrafter"/>
</dbReference>
<dbReference type="CDD" id="cd13432">
    <property type="entry name" value="LDT_IgD_like_2"/>
    <property type="match status" value="1"/>
</dbReference>
<evidence type="ECO:0000256" key="12">
    <source>
        <dbReference type="ARBA" id="ARBA00060592"/>
    </source>
</evidence>
<evidence type="ECO:0000256" key="4">
    <source>
        <dbReference type="ARBA" id="ARBA00022729"/>
    </source>
</evidence>
<keyword evidence="2" id="KW-1003">Cell membrane</keyword>
<dbReference type="OrthoDB" id="5242354at2"/>
<feature type="active site" description="Proton donor/acceptor" evidence="13">
    <location>
        <position position="370"/>
    </location>
</feature>
<evidence type="ECO:0000256" key="14">
    <source>
        <dbReference type="SAM" id="MobiDB-lite"/>
    </source>
</evidence>
<feature type="active site" description="Nucleophile" evidence="13">
    <location>
        <position position="388"/>
    </location>
</feature>
<keyword evidence="4" id="KW-0732">Signal</keyword>
<name>A0A502EB00_9MYCO</name>
<keyword evidence="9" id="KW-0449">Lipoprotein</keyword>
<dbReference type="InterPro" id="IPR041280">
    <property type="entry name" value="Big_10"/>
</dbReference>
<dbReference type="GO" id="GO:0016746">
    <property type="term" value="F:acyltransferase activity"/>
    <property type="evidence" value="ECO:0007669"/>
    <property type="project" value="UniProtKB-KW"/>
</dbReference>
<evidence type="ECO:0000259" key="15">
    <source>
        <dbReference type="PROSITE" id="PS52029"/>
    </source>
</evidence>
<dbReference type="Gene3D" id="2.40.440.10">
    <property type="entry name" value="L,D-transpeptidase catalytic domain-like"/>
    <property type="match status" value="1"/>
</dbReference>
<dbReference type="InterPro" id="IPR038063">
    <property type="entry name" value="Transpep_catalytic_dom"/>
</dbReference>
<dbReference type="Pfam" id="PF17964">
    <property type="entry name" value="Big_10"/>
    <property type="match status" value="1"/>
</dbReference>
<organism evidence="16 17">
    <name type="scientific">Mycolicibacterium hodleri</name>
    <dbReference type="NCBI Taxonomy" id="49897"/>
    <lineage>
        <taxon>Bacteria</taxon>
        <taxon>Bacillati</taxon>
        <taxon>Actinomycetota</taxon>
        <taxon>Actinomycetes</taxon>
        <taxon>Mycobacteriales</taxon>
        <taxon>Mycobacteriaceae</taxon>
        <taxon>Mycolicibacterium</taxon>
    </lineage>
</organism>
<dbReference type="Pfam" id="PF03734">
    <property type="entry name" value="YkuD"/>
    <property type="match status" value="1"/>
</dbReference>
<evidence type="ECO:0000256" key="13">
    <source>
        <dbReference type="PROSITE-ProRule" id="PRU01373"/>
    </source>
</evidence>
<evidence type="ECO:0000256" key="2">
    <source>
        <dbReference type="ARBA" id="ARBA00022475"/>
    </source>
</evidence>
<keyword evidence="7" id="KW-0472">Membrane</keyword>
<evidence type="ECO:0000256" key="9">
    <source>
        <dbReference type="ARBA" id="ARBA00023288"/>
    </source>
</evidence>